<dbReference type="GO" id="GO:0006886">
    <property type="term" value="P:intracellular protein transport"/>
    <property type="evidence" value="ECO:0007669"/>
    <property type="project" value="InterPro"/>
</dbReference>
<feature type="compositionally biased region" description="Acidic residues" evidence="2">
    <location>
        <begin position="29"/>
        <end position="38"/>
    </location>
</feature>
<sequence>MPSLWSLLFNFVIPSNGKHSNDYEGHDEGQEEEQEEEEHGNANEVEHDDDTMLQCDEYNLKWKLLYIITTVMYGHGRNQEDSLQLKISPVYIGRDAVTHVPKMKYHAEDSYLVNPWLLWLSITIGGETRGKHEMKTDQQYHMFSEVMQVIFQEKYELIWLFTYFTPFLFQSLLYRNPKLQLAIVQGLVYAANGEQPNHPMKTNGMLIAIGQMMYDQKANNSNSNSNSNISRAFGDPVMYWTCIQMLIAALRDNSESKQLAVECVALTDMLIDSLLVVCTNVHNGIDERISVGLLLLLSHWCFQSKACIVQLLNNKRSDLFPTLITLTHQGRMESNNIYIRGLSTYIVAICLESARELNSGNGSGEYLLDVISNQIGLDKFKSNLEWIDKCEDMTKLKYDLSKSSNELSFLKNKLSPLLSFVSISSINLTKMDYFDYAFVQNFQSIFSVVDNRIISLLSKSPQIQRTSDTHQQRQESIHSTTTIQKNEQEANKALDKLLLENEQLKLEMKELTQQISLEKSQVLHTLSSPSSALPSNDQEQQRCANELRLLTQELSDVKNRVTQLQGSNKKLGELYTLNEMKLQEKITNEQHQASHQNQEIVALENQIKTLQIECNKLEETHTDLLVYLGHVHSQHEVMQQKLEQATSQKEDLFFKHSDS</sequence>
<gene>
    <name evidence="4" type="ORF">RFI_31086</name>
</gene>
<dbReference type="InterPro" id="IPR011989">
    <property type="entry name" value="ARM-like"/>
</dbReference>
<feature type="compositionally biased region" description="Basic and acidic residues" evidence="2">
    <location>
        <begin position="19"/>
        <end position="28"/>
    </location>
</feature>
<name>X6LZY4_RETFI</name>
<feature type="coiled-coil region" evidence="1">
    <location>
        <begin position="483"/>
        <end position="620"/>
    </location>
</feature>
<feature type="region of interest" description="Disordered" evidence="2">
    <location>
        <begin position="19"/>
        <end position="50"/>
    </location>
</feature>
<evidence type="ECO:0000259" key="3">
    <source>
        <dbReference type="Pfam" id="PF04869"/>
    </source>
</evidence>
<proteinExistence type="predicted"/>
<organism evidence="4 5">
    <name type="scientific">Reticulomyxa filosa</name>
    <dbReference type="NCBI Taxonomy" id="46433"/>
    <lineage>
        <taxon>Eukaryota</taxon>
        <taxon>Sar</taxon>
        <taxon>Rhizaria</taxon>
        <taxon>Retaria</taxon>
        <taxon>Foraminifera</taxon>
        <taxon>Monothalamids</taxon>
        <taxon>Reticulomyxidae</taxon>
        <taxon>Reticulomyxa</taxon>
    </lineage>
</organism>
<dbReference type="Pfam" id="PF04869">
    <property type="entry name" value="Uso1_p115_head"/>
    <property type="match status" value="1"/>
</dbReference>
<dbReference type="Gene3D" id="1.25.10.10">
    <property type="entry name" value="Leucine-rich Repeat Variant"/>
    <property type="match status" value="1"/>
</dbReference>
<dbReference type="AlphaFoldDB" id="X6LZY4"/>
<dbReference type="GO" id="GO:0048280">
    <property type="term" value="P:vesicle fusion with Golgi apparatus"/>
    <property type="evidence" value="ECO:0007669"/>
    <property type="project" value="InterPro"/>
</dbReference>
<dbReference type="Proteomes" id="UP000023152">
    <property type="component" value="Unassembled WGS sequence"/>
</dbReference>
<evidence type="ECO:0000313" key="4">
    <source>
        <dbReference type="EMBL" id="ETO06305.1"/>
    </source>
</evidence>
<dbReference type="OrthoDB" id="198977at2759"/>
<keyword evidence="5" id="KW-1185">Reference proteome</keyword>
<feature type="domain" description="Vesicle tethering protein Uso1/P115-like head" evidence="3">
    <location>
        <begin position="168"/>
        <end position="450"/>
    </location>
</feature>
<keyword evidence="1" id="KW-0175">Coiled coil</keyword>
<dbReference type="InterPro" id="IPR006953">
    <property type="entry name" value="Vesicle_Uso1_P115_head"/>
</dbReference>
<protein>
    <recommendedName>
        <fullName evidence="3">Vesicle tethering protein Uso1/P115-like head domain-containing protein</fullName>
    </recommendedName>
</protein>
<comment type="caution">
    <text evidence="4">The sequence shown here is derived from an EMBL/GenBank/DDBJ whole genome shotgun (WGS) entry which is preliminary data.</text>
</comment>
<evidence type="ECO:0000313" key="5">
    <source>
        <dbReference type="Proteomes" id="UP000023152"/>
    </source>
</evidence>
<evidence type="ECO:0000256" key="1">
    <source>
        <dbReference type="SAM" id="Coils"/>
    </source>
</evidence>
<accession>X6LZY4</accession>
<dbReference type="GO" id="GO:0000139">
    <property type="term" value="C:Golgi membrane"/>
    <property type="evidence" value="ECO:0007669"/>
    <property type="project" value="InterPro"/>
</dbReference>
<dbReference type="EMBL" id="ASPP01027249">
    <property type="protein sequence ID" value="ETO06305.1"/>
    <property type="molecule type" value="Genomic_DNA"/>
</dbReference>
<evidence type="ECO:0000256" key="2">
    <source>
        <dbReference type="SAM" id="MobiDB-lite"/>
    </source>
</evidence>
<reference evidence="4 5" key="1">
    <citation type="journal article" date="2013" name="Curr. Biol.">
        <title>The Genome of the Foraminiferan Reticulomyxa filosa.</title>
        <authorList>
            <person name="Glockner G."/>
            <person name="Hulsmann N."/>
            <person name="Schleicher M."/>
            <person name="Noegel A.A."/>
            <person name="Eichinger L."/>
            <person name="Gallinger C."/>
            <person name="Pawlowski J."/>
            <person name="Sierra R."/>
            <person name="Euteneuer U."/>
            <person name="Pillet L."/>
            <person name="Moustafa A."/>
            <person name="Platzer M."/>
            <person name="Groth M."/>
            <person name="Szafranski K."/>
            <person name="Schliwa M."/>
        </authorList>
    </citation>
    <scope>NUCLEOTIDE SEQUENCE [LARGE SCALE GENOMIC DNA]</scope>
</reference>